<dbReference type="InterPro" id="IPR052823">
    <property type="entry name" value="SXP/RAL-2_related"/>
</dbReference>
<dbReference type="InterPro" id="IPR003677">
    <property type="entry name" value="ANIS5_cation-bd"/>
</dbReference>
<reference evidence="4 5" key="1">
    <citation type="submission" date="2020-04" db="EMBL/GenBank/DDBJ databases">
        <authorList>
            <person name="Laetsch R D."/>
            <person name="Stevens L."/>
            <person name="Kumar S."/>
            <person name="Blaxter L. M."/>
        </authorList>
    </citation>
    <scope>NUCLEOTIDE SEQUENCE [LARGE SCALE GENOMIC DNA]</scope>
</reference>
<evidence type="ECO:0000256" key="2">
    <source>
        <dbReference type="SAM" id="SignalP"/>
    </source>
</evidence>
<feature type="chain" id="PRO_5035922151" description="SXP/RAL-2 family protein Ani s 5-like cation-binding domain-containing protein" evidence="2">
    <location>
        <begin position="19"/>
        <end position="162"/>
    </location>
</feature>
<name>A0A8S1EW05_9PELO</name>
<accession>A0A8S1EW05</accession>
<keyword evidence="1" id="KW-0175">Coiled coil</keyword>
<keyword evidence="2" id="KW-0732">Signal</keyword>
<dbReference type="AlphaFoldDB" id="A0A8S1EW05"/>
<gene>
    <name evidence="4" type="ORF">CBOVIS_LOCUS8112</name>
</gene>
<feature type="coiled-coil region" evidence="1">
    <location>
        <begin position="87"/>
        <end position="114"/>
    </location>
</feature>
<proteinExistence type="predicted"/>
<dbReference type="Proteomes" id="UP000494206">
    <property type="component" value="Unassembled WGS sequence"/>
</dbReference>
<dbReference type="Pfam" id="PF02520">
    <property type="entry name" value="ANIS5_cation-bd"/>
    <property type="match status" value="1"/>
</dbReference>
<feature type="signal peptide" evidence="2">
    <location>
        <begin position="1"/>
        <end position="18"/>
    </location>
</feature>
<evidence type="ECO:0000313" key="5">
    <source>
        <dbReference type="Proteomes" id="UP000494206"/>
    </source>
</evidence>
<keyword evidence="5" id="KW-1185">Reference proteome</keyword>
<evidence type="ECO:0000259" key="3">
    <source>
        <dbReference type="Pfam" id="PF02520"/>
    </source>
</evidence>
<evidence type="ECO:0000313" key="4">
    <source>
        <dbReference type="EMBL" id="CAB3405980.1"/>
    </source>
</evidence>
<dbReference type="OrthoDB" id="5781573at2759"/>
<dbReference type="PANTHER" id="PTHR21593">
    <property type="entry name" value="PRION-LIKE- Q/N-RICH -DOMAIN-BEARING PROTEIN PROTEIN"/>
    <property type="match status" value="1"/>
</dbReference>
<dbReference type="PANTHER" id="PTHR21593:SF17">
    <property type="entry name" value="SXP_RAL-2 FAMILY PROTEIN ANI S 5-LIKE CATION-BINDING DOMAIN-CONTAINING PROTEIN"/>
    <property type="match status" value="1"/>
</dbReference>
<dbReference type="EMBL" id="CADEPM010000005">
    <property type="protein sequence ID" value="CAB3405980.1"/>
    <property type="molecule type" value="Genomic_DNA"/>
</dbReference>
<organism evidence="4 5">
    <name type="scientific">Caenorhabditis bovis</name>
    <dbReference type="NCBI Taxonomy" id="2654633"/>
    <lineage>
        <taxon>Eukaryota</taxon>
        <taxon>Metazoa</taxon>
        <taxon>Ecdysozoa</taxon>
        <taxon>Nematoda</taxon>
        <taxon>Chromadorea</taxon>
        <taxon>Rhabditida</taxon>
        <taxon>Rhabditina</taxon>
        <taxon>Rhabditomorpha</taxon>
        <taxon>Rhabditoidea</taxon>
        <taxon>Rhabditidae</taxon>
        <taxon>Peloderinae</taxon>
        <taxon>Caenorhabditis</taxon>
    </lineage>
</organism>
<sequence length="162" mass="19053">MLRFVLLVAIALSIAIEARHDHKNKHRGEQPEFLRNLTSSQKKSFFEITKNPGLSIQQKEDKLKEWAKEKDLEEEFEKFSTEQAERKQKISKNISEVISKLAEAKEKVDAIMADKSKTRIQQQEAIKDLTKEYLKEIPTLFYIGKLFEHDHRAKKDSKKKRN</sequence>
<feature type="domain" description="SXP/RAL-2 family protein Ani s 5-like cation-binding" evidence="3">
    <location>
        <begin position="41"/>
        <end position="147"/>
    </location>
</feature>
<comment type="caution">
    <text evidence="4">The sequence shown here is derived from an EMBL/GenBank/DDBJ whole genome shotgun (WGS) entry which is preliminary data.</text>
</comment>
<evidence type="ECO:0000256" key="1">
    <source>
        <dbReference type="SAM" id="Coils"/>
    </source>
</evidence>
<protein>
    <recommendedName>
        <fullName evidence="3">SXP/RAL-2 family protein Ani s 5-like cation-binding domain-containing protein</fullName>
    </recommendedName>
</protein>